<accession>A0A5N0EH17</accession>
<name>A0A5N0EH17_9NOCA</name>
<evidence type="ECO:0000313" key="3">
    <source>
        <dbReference type="Proteomes" id="UP000323876"/>
    </source>
</evidence>
<dbReference type="Proteomes" id="UP000323876">
    <property type="component" value="Unassembled WGS sequence"/>
</dbReference>
<dbReference type="OrthoDB" id="4299240at2"/>
<keyword evidence="3" id="KW-1185">Reference proteome</keyword>
<dbReference type="InterPro" id="IPR007278">
    <property type="entry name" value="DUF397"/>
</dbReference>
<dbReference type="AlphaFoldDB" id="A0A5N0EH17"/>
<comment type="caution">
    <text evidence="2">The sequence shown here is derived from an EMBL/GenBank/DDBJ whole genome shotgun (WGS) entry which is preliminary data.</text>
</comment>
<organism evidence="2 3">
    <name type="scientific">Nocardia colli</name>
    <dbReference type="NCBI Taxonomy" id="2545717"/>
    <lineage>
        <taxon>Bacteria</taxon>
        <taxon>Bacillati</taxon>
        <taxon>Actinomycetota</taxon>
        <taxon>Actinomycetes</taxon>
        <taxon>Mycobacteriales</taxon>
        <taxon>Nocardiaceae</taxon>
        <taxon>Nocardia</taxon>
    </lineage>
</organism>
<dbReference type="EMBL" id="VXLC01000006">
    <property type="protein sequence ID" value="KAA8887554.1"/>
    <property type="molecule type" value="Genomic_DNA"/>
</dbReference>
<reference evidence="2 3" key="1">
    <citation type="submission" date="2019-09" db="EMBL/GenBank/DDBJ databases">
        <authorList>
            <person name="Wang X."/>
        </authorList>
    </citation>
    <scope>NUCLEOTIDE SEQUENCE [LARGE SCALE GENOMIC DNA]</scope>
    <source>
        <strain evidence="2 3">CICC 11023</strain>
    </source>
</reference>
<dbReference type="Pfam" id="PF04149">
    <property type="entry name" value="DUF397"/>
    <property type="match status" value="1"/>
</dbReference>
<sequence>MSVPPPDARWFKSSRSEANNECVEVAFLADGLVGVRDSKNPNGSALVFTPKEWAAFTTGVVDGEFNR</sequence>
<proteinExistence type="predicted"/>
<feature type="domain" description="DUF397" evidence="1">
    <location>
        <begin position="8"/>
        <end position="60"/>
    </location>
</feature>
<protein>
    <submittedName>
        <fullName evidence="2">DUF397 domain-containing protein</fullName>
    </submittedName>
</protein>
<dbReference type="RefSeq" id="WP_150403124.1">
    <property type="nucleotide sequence ID" value="NZ_VXLC01000006.1"/>
</dbReference>
<gene>
    <name evidence="2" type="ORF">F3087_17945</name>
</gene>
<evidence type="ECO:0000313" key="2">
    <source>
        <dbReference type="EMBL" id="KAA8887554.1"/>
    </source>
</evidence>
<evidence type="ECO:0000259" key="1">
    <source>
        <dbReference type="Pfam" id="PF04149"/>
    </source>
</evidence>